<evidence type="ECO:0000256" key="8">
    <source>
        <dbReference type="ARBA" id="ARBA00022968"/>
    </source>
</evidence>
<dbReference type="Proteomes" id="UP000054359">
    <property type="component" value="Unassembled WGS sequence"/>
</dbReference>
<evidence type="ECO:0000256" key="11">
    <source>
        <dbReference type="SAM" id="Phobius"/>
    </source>
</evidence>
<evidence type="ECO:0000256" key="6">
    <source>
        <dbReference type="ARBA" id="ARBA00022692"/>
    </source>
</evidence>
<dbReference type="GO" id="GO:0018279">
    <property type="term" value="P:protein N-linked glycosylation via asparagine"/>
    <property type="evidence" value="ECO:0007669"/>
    <property type="project" value="TreeGrafter"/>
</dbReference>
<keyword evidence="7" id="KW-0256">Endoplasmic reticulum</keyword>
<dbReference type="GO" id="GO:0016740">
    <property type="term" value="F:transferase activity"/>
    <property type="evidence" value="ECO:0007669"/>
    <property type="project" value="UniProtKB-KW"/>
</dbReference>
<dbReference type="InterPro" id="IPR018943">
    <property type="entry name" value="Oligosaccaryltransferase"/>
</dbReference>
<feature type="transmembrane region" description="Helical" evidence="11">
    <location>
        <begin position="7"/>
        <end position="28"/>
    </location>
</feature>
<dbReference type="Pfam" id="PF10215">
    <property type="entry name" value="Ost4"/>
    <property type="match status" value="1"/>
</dbReference>
<organism evidence="12 13">
    <name type="scientific">Stegodyphus mimosarum</name>
    <name type="common">African social velvet spider</name>
    <dbReference type="NCBI Taxonomy" id="407821"/>
    <lineage>
        <taxon>Eukaryota</taxon>
        <taxon>Metazoa</taxon>
        <taxon>Ecdysozoa</taxon>
        <taxon>Arthropoda</taxon>
        <taxon>Chelicerata</taxon>
        <taxon>Arachnida</taxon>
        <taxon>Araneae</taxon>
        <taxon>Araneomorphae</taxon>
        <taxon>Entelegynae</taxon>
        <taxon>Eresoidea</taxon>
        <taxon>Eresidae</taxon>
        <taxon>Stegodyphus</taxon>
    </lineage>
</organism>
<evidence type="ECO:0000256" key="4">
    <source>
        <dbReference type="ARBA" id="ARBA00011157"/>
    </source>
</evidence>
<evidence type="ECO:0000256" key="7">
    <source>
        <dbReference type="ARBA" id="ARBA00022824"/>
    </source>
</evidence>
<gene>
    <name evidence="12" type="ORF">X975_01502</name>
</gene>
<feature type="non-terminal residue" evidence="12">
    <location>
        <position position="37"/>
    </location>
</feature>
<dbReference type="SUPFAM" id="SSF103464">
    <property type="entry name" value="Oligosaccharyltransferase subunit ost4p"/>
    <property type="match status" value="1"/>
</dbReference>
<evidence type="ECO:0000256" key="2">
    <source>
        <dbReference type="ARBA" id="ARBA00004643"/>
    </source>
</evidence>
<comment type="similarity">
    <text evidence="3">Belongs to the OST4 family.</text>
</comment>
<dbReference type="STRING" id="407821.A0A087UIG8"/>
<dbReference type="PANTHER" id="PTHR48164">
    <property type="entry name" value="DOLICHYL-DIPHOSPHOOLIGOSACCHARIDE--PROTEIN GLYCOSYLTRANSFERASE SUBUNIT 4"/>
    <property type="match status" value="1"/>
</dbReference>
<protein>
    <recommendedName>
        <fullName evidence="5">Dolichyl-diphosphooligosaccharide--protein glycosyltransferase subunit 4</fullName>
    </recommendedName>
</protein>
<proteinExistence type="inferred from homology"/>
<evidence type="ECO:0000313" key="12">
    <source>
        <dbReference type="EMBL" id="KFM77157.1"/>
    </source>
</evidence>
<evidence type="ECO:0000256" key="5">
    <source>
        <dbReference type="ARBA" id="ARBA00017662"/>
    </source>
</evidence>
<dbReference type="InterPro" id="IPR036330">
    <property type="entry name" value="Ost4p_sf"/>
</dbReference>
<evidence type="ECO:0000256" key="3">
    <source>
        <dbReference type="ARBA" id="ARBA00007685"/>
    </source>
</evidence>
<dbReference type="PANTHER" id="PTHR48164:SF1">
    <property type="entry name" value="DOLICHYL-DIPHOSPHOOLIGOSACCHARIDE--PROTEIN GLYCOSYLTRANSFERASE SUBUNIT 4"/>
    <property type="match status" value="1"/>
</dbReference>
<keyword evidence="10 11" id="KW-0472">Membrane</keyword>
<keyword evidence="9 11" id="KW-1133">Transmembrane helix</keyword>
<name>A0A087UIG8_STEMI</name>
<evidence type="ECO:0000313" key="13">
    <source>
        <dbReference type="Proteomes" id="UP000054359"/>
    </source>
</evidence>
<evidence type="ECO:0000256" key="9">
    <source>
        <dbReference type="ARBA" id="ARBA00022989"/>
    </source>
</evidence>
<keyword evidence="6 11" id="KW-0812">Transmembrane</keyword>
<dbReference type="InterPro" id="IPR051307">
    <property type="entry name" value="OST4"/>
</dbReference>
<evidence type="ECO:0000256" key="1">
    <source>
        <dbReference type="ARBA" id="ARBA00002791"/>
    </source>
</evidence>
<keyword evidence="8" id="KW-0735">Signal-anchor</keyword>
<sequence length="37" mass="4137">MITDIQLAIFANVLGVTLFLLVVLYHYASVSNPKRTD</sequence>
<accession>A0A087UIG8</accession>
<comment type="function">
    <text evidence="1">Subunit of the oligosaccharyl transferase (OST) complex that catalyzes the initial transfer of a defined glycan (Glc(3)Man(9)GlcNAc(2) in eukaryotes) from the lipid carrier dolichol-pyrophosphate to an asparagine residue within an Asn-X-Ser/Thr consensus motif in nascent polypeptide chains, the first step in protein N-glycosylation. N-glycosylation occurs cotranslationally and the complex associates with the Sec61 complex at the channel-forming translocon complex that mediates protein translocation across the endoplasmic reticulum (ER). All subunits are required for a maximal enzyme activity.</text>
</comment>
<keyword evidence="13" id="KW-1185">Reference proteome</keyword>
<dbReference type="EMBL" id="KK119952">
    <property type="protein sequence ID" value="KFM77157.1"/>
    <property type="molecule type" value="Genomic_DNA"/>
</dbReference>
<comment type="subunit">
    <text evidence="4">Component of the oligosaccharyltransferase (OST) complex.</text>
</comment>
<comment type="subcellular location">
    <subcellularLocation>
        <location evidence="2">Endoplasmic reticulum membrane</location>
        <topology evidence="2">Single-pass type III membrane protein</topology>
    </subcellularLocation>
</comment>
<keyword evidence="12" id="KW-0808">Transferase</keyword>
<evidence type="ECO:0000256" key="10">
    <source>
        <dbReference type="ARBA" id="ARBA00023136"/>
    </source>
</evidence>
<dbReference type="GO" id="GO:0008250">
    <property type="term" value="C:oligosaccharyltransferase complex"/>
    <property type="evidence" value="ECO:0007669"/>
    <property type="project" value="TreeGrafter"/>
</dbReference>
<dbReference type="AlphaFoldDB" id="A0A087UIG8"/>
<reference evidence="12 13" key="1">
    <citation type="submission" date="2013-11" db="EMBL/GenBank/DDBJ databases">
        <title>Genome sequencing of Stegodyphus mimosarum.</title>
        <authorList>
            <person name="Bechsgaard J."/>
        </authorList>
    </citation>
    <scope>NUCLEOTIDE SEQUENCE [LARGE SCALE GENOMIC DNA]</scope>
</reference>